<dbReference type="Proteomes" id="UP001327957">
    <property type="component" value="Unassembled WGS sequence"/>
</dbReference>
<sequence length="64" mass="6749">MRAGLAGGSGALPGVNDASPRIEEMTPVDPSFPVAFDLARKEVLFKHMDLDAPFGDTGIPFTNC</sequence>
<proteinExistence type="predicted"/>
<organism evidence="2 3">
    <name type="scientific">Colletotrichum tabaci</name>
    <dbReference type="NCBI Taxonomy" id="1209068"/>
    <lineage>
        <taxon>Eukaryota</taxon>
        <taxon>Fungi</taxon>
        <taxon>Dikarya</taxon>
        <taxon>Ascomycota</taxon>
        <taxon>Pezizomycotina</taxon>
        <taxon>Sordariomycetes</taxon>
        <taxon>Hypocreomycetidae</taxon>
        <taxon>Glomerellales</taxon>
        <taxon>Glomerellaceae</taxon>
        <taxon>Colletotrichum</taxon>
        <taxon>Colletotrichum destructivum species complex</taxon>
    </lineage>
</organism>
<protein>
    <submittedName>
        <fullName evidence="2">Uncharacterized protein</fullName>
    </submittedName>
</protein>
<accession>A0AAV9TNN3</accession>
<reference evidence="2 3" key="1">
    <citation type="submission" date="2023-04" db="EMBL/GenBank/DDBJ databases">
        <title>Colletotrichum tabacum stain YC1 causing leaf anthracnose on Nicotiana tabacum(L.) cv.</title>
        <authorList>
            <person name="Ji Z."/>
            <person name="Wang M."/>
            <person name="Zhang J."/>
            <person name="Wang N."/>
            <person name="Zhou Z."/>
        </authorList>
    </citation>
    <scope>NUCLEOTIDE SEQUENCE [LARGE SCALE GENOMIC DNA]</scope>
    <source>
        <strain evidence="2 3">YC1</strain>
    </source>
</reference>
<name>A0AAV9TNN3_9PEZI</name>
<evidence type="ECO:0000313" key="3">
    <source>
        <dbReference type="Proteomes" id="UP001327957"/>
    </source>
</evidence>
<comment type="caution">
    <text evidence="2">The sequence shown here is derived from an EMBL/GenBank/DDBJ whole genome shotgun (WGS) entry which is preliminary data.</text>
</comment>
<evidence type="ECO:0000313" key="2">
    <source>
        <dbReference type="EMBL" id="KAK6224953.1"/>
    </source>
</evidence>
<gene>
    <name evidence="2" type="ORF">QIS74_03280</name>
</gene>
<dbReference type="AlphaFoldDB" id="A0AAV9TNN3"/>
<feature type="region of interest" description="Disordered" evidence="1">
    <location>
        <begin position="1"/>
        <end position="26"/>
    </location>
</feature>
<feature type="compositionally biased region" description="Gly residues" evidence="1">
    <location>
        <begin position="1"/>
        <end position="11"/>
    </location>
</feature>
<dbReference type="EMBL" id="JASAOK010000012">
    <property type="protein sequence ID" value="KAK6224953.1"/>
    <property type="molecule type" value="Genomic_DNA"/>
</dbReference>
<keyword evidence="3" id="KW-1185">Reference proteome</keyword>
<evidence type="ECO:0000256" key="1">
    <source>
        <dbReference type="SAM" id="MobiDB-lite"/>
    </source>
</evidence>